<keyword evidence="1" id="KW-0548">Nucleotidyltransferase</keyword>
<dbReference type="Pfam" id="PF04439">
    <property type="entry name" value="Adenyl_transf"/>
    <property type="match status" value="1"/>
</dbReference>
<dbReference type="AlphaFoldDB" id="A0A248TGS1"/>
<dbReference type="KEGG" id="bko:CKF48_08740"/>
<gene>
    <name evidence="1" type="ORF">CKF48_08740</name>
</gene>
<name>A0A248TGS1_9BACI</name>
<sequence>MRSETEMMATIIDFAKNEERIFAVYMNGSRTNINVPRDQFQDYDIVYVVEDTEPFIKNQNWIASFGELIMKQEPDKNDFGKEIVQDFKSYGFLMLFTDGNRIDLRFQTKEVMRKEYGEDKLTVPLLDKGEYLPIIPPPTDVDYHVQTPSEGEYDAYTNNFWWCLQNVAKGIWRDEWPYAQAMFNSDIRDALNKMVDWWIGIQYDFRISTGKLEKYYKCYLPPSYWEMYRKTYSDGDEENMWEAVMTTCELFRALAQEVANHLRFSYPINDDRRMLAYLEGVRQLPKA</sequence>
<dbReference type="RefSeq" id="WP_095370980.1">
    <property type="nucleotide sequence ID" value="NZ_CP022983.1"/>
</dbReference>
<dbReference type="Proteomes" id="UP000215137">
    <property type="component" value="Chromosome"/>
</dbReference>
<evidence type="ECO:0000313" key="2">
    <source>
        <dbReference type="Proteomes" id="UP000215137"/>
    </source>
</evidence>
<dbReference type="Gene3D" id="1.20.120.330">
    <property type="entry name" value="Nucleotidyltransferases domain 2"/>
    <property type="match status" value="1"/>
</dbReference>
<dbReference type="Gene3D" id="3.30.460.10">
    <property type="entry name" value="Beta Polymerase, domain 2"/>
    <property type="match status" value="1"/>
</dbReference>
<reference evidence="1 2" key="1">
    <citation type="submission" date="2017-08" db="EMBL/GenBank/DDBJ databases">
        <title>Complete Genome Sequence of Bacillus kochii Oregon-R-modENCODE STRAIN BDGP4, isolated from Drosophila melanogaster gut.</title>
        <authorList>
            <person name="Wan K.H."/>
            <person name="Yu C."/>
            <person name="Park S."/>
            <person name="Hammonds A.S."/>
            <person name="Booth B.W."/>
            <person name="Celniker S.E."/>
        </authorList>
    </citation>
    <scope>NUCLEOTIDE SEQUENCE [LARGE SCALE GENOMIC DNA]</scope>
    <source>
        <strain evidence="1 2">BDGP4</strain>
    </source>
</reference>
<accession>A0A248TGS1</accession>
<dbReference type="InterPro" id="IPR007530">
    <property type="entry name" value="Aminoglycoside_adenylylTfrase"/>
</dbReference>
<dbReference type="InterPro" id="IPR043519">
    <property type="entry name" value="NT_sf"/>
</dbReference>
<protein>
    <submittedName>
        <fullName evidence="1">Aminoglycoside adenylyltransferase</fullName>
    </submittedName>
</protein>
<dbReference type="GO" id="GO:0016779">
    <property type="term" value="F:nucleotidyltransferase activity"/>
    <property type="evidence" value="ECO:0007669"/>
    <property type="project" value="UniProtKB-KW"/>
</dbReference>
<dbReference type="SUPFAM" id="SSF81301">
    <property type="entry name" value="Nucleotidyltransferase"/>
    <property type="match status" value="1"/>
</dbReference>
<dbReference type="SUPFAM" id="SSF81631">
    <property type="entry name" value="PAP/OAS1 substrate-binding domain"/>
    <property type="match status" value="1"/>
</dbReference>
<dbReference type="PIRSF" id="PIRSF000812">
    <property type="entry name" value="AAD"/>
    <property type="match status" value="1"/>
</dbReference>
<evidence type="ECO:0000313" key="1">
    <source>
        <dbReference type="EMBL" id="ASV67406.1"/>
    </source>
</evidence>
<keyword evidence="1" id="KW-0808">Transferase</keyword>
<dbReference type="OrthoDB" id="9776406at2"/>
<proteinExistence type="predicted"/>
<organism evidence="1 2">
    <name type="scientific">Cytobacillus kochii</name>
    <dbReference type="NCBI Taxonomy" id="859143"/>
    <lineage>
        <taxon>Bacteria</taxon>
        <taxon>Bacillati</taxon>
        <taxon>Bacillota</taxon>
        <taxon>Bacilli</taxon>
        <taxon>Bacillales</taxon>
        <taxon>Bacillaceae</taxon>
        <taxon>Cytobacillus</taxon>
    </lineage>
</organism>
<keyword evidence="2" id="KW-1185">Reference proteome</keyword>
<dbReference type="EMBL" id="CP022983">
    <property type="protein sequence ID" value="ASV67406.1"/>
    <property type="molecule type" value="Genomic_DNA"/>
</dbReference>